<dbReference type="Pfam" id="PF03544">
    <property type="entry name" value="TonB_C"/>
    <property type="match status" value="1"/>
</dbReference>
<proteinExistence type="predicted"/>
<dbReference type="OrthoDB" id="1522859at2"/>
<dbReference type="EMBL" id="FZNY01000005">
    <property type="protein sequence ID" value="SNS00877.1"/>
    <property type="molecule type" value="Genomic_DNA"/>
</dbReference>
<evidence type="ECO:0000313" key="3">
    <source>
        <dbReference type="EMBL" id="SNS00877.1"/>
    </source>
</evidence>
<evidence type="ECO:0000313" key="4">
    <source>
        <dbReference type="Proteomes" id="UP000198379"/>
    </source>
</evidence>
<dbReference type="InterPro" id="IPR037682">
    <property type="entry name" value="TonB_C"/>
</dbReference>
<sequence length="292" mass="33025">MFQMRLCLLVLFITQPIFSQSITPEEVMGAWKVNAVSIAQNTDALPEKVRELKKVFEGAIFNFQGNGVFEIELQNKSSQIASIFKEFTGTNWILKNNSIHIGYEADIYSYMRIQIEKGAKTLFKLPMIQLEVTKTKDAKPKKFKKLKSKYPKTRVLNSLKKPVFKTKEFDEGTVIPYSEVQTPPVIGDCEITADIEEMKKCTSQKVSRFLNRKFNTEIANDINFSGTAVTKIRFIIDVDGSVYNISATSTQPEFAEEGKRVIGLLPNFTPGQHNGKPVAVSYVLPMTFKVVE</sequence>
<evidence type="ECO:0000256" key="1">
    <source>
        <dbReference type="SAM" id="SignalP"/>
    </source>
</evidence>
<name>A0A239AZ20_9FLAO</name>
<dbReference type="SUPFAM" id="SSF74653">
    <property type="entry name" value="TolA/TonB C-terminal domain"/>
    <property type="match status" value="1"/>
</dbReference>
<gene>
    <name evidence="3" type="ORF">SAMN06265376_105232</name>
</gene>
<feature type="chain" id="PRO_5012669742" evidence="1">
    <location>
        <begin position="20"/>
        <end position="292"/>
    </location>
</feature>
<protein>
    <submittedName>
        <fullName evidence="3">TonB protein C-terminal</fullName>
    </submittedName>
</protein>
<organism evidence="3 4">
    <name type="scientific">Dokdonia pacifica</name>
    <dbReference type="NCBI Taxonomy" id="1627892"/>
    <lineage>
        <taxon>Bacteria</taxon>
        <taxon>Pseudomonadati</taxon>
        <taxon>Bacteroidota</taxon>
        <taxon>Flavobacteriia</taxon>
        <taxon>Flavobacteriales</taxon>
        <taxon>Flavobacteriaceae</taxon>
        <taxon>Dokdonia</taxon>
    </lineage>
</organism>
<keyword evidence="1" id="KW-0732">Signal</keyword>
<keyword evidence="4" id="KW-1185">Reference proteome</keyword>
<dbReference type="GO" id="GO:0055085">
    <property type="term" value="P:transmembrane transport"/>
    <property type="evidence" value="ECO:0007669"/>
    <property type="project" value="InterPro"/>
</dbReference>
<dbReference type="AlphaFoldDB" id="A0A239AZ20"/>
<feature type="domain" description="TonB C-terminal" evidence="2">
    <location>
        <begin position="229"/>
        <end position="289"/>
    </location>
</feature>
<dbReference type="Proteomes" id="UP000198379">
    <property type="component" value="Unassembled WGS sequence"/>
</dbReference>
<accession>A0A239AZ20</accession>
<evidence type="ECO:0000259" key="2">
    <source>
        <dbReference type="Pfam" id="PF03544"/>
    </source>
</evidence>
<dbReference type="Gene3D" id="3.30.1150.10">
    <property type="match status" value="1"/>
</dbReference>
<feature type="signal peptide" evidence="1">
    <location>
        <begin position="1"/>
        <end position="19"/>
    </location>
</feature>
<reference evidence="3 4" key="1">
    <citation type="submission" date="2017-06" db="EMBL/GenBank/DDBJ databases">
        <authorList>
            <person name="Kim H.J."/>
            <person name="Triplett B.A."/>
        </authorList>
    </citation>
    <scope>NUCLEOTIDE SEQUENCE [LARGE SCALE GENOMIC DNA]</scope>
    <source>
        <strain evidence="3 4">DSM 25597</strain>
    </source>
</reference>